<dbReference type="OrthoDB" id="6341916at2759"/>
<dbReference type="GeneID" id="125178307"/>
<evidence type="ECO:0000313" key="1">
    <source>
        <dbReference type="Proteomes" id="UP000694843"/>
    </source>
</evidence>
<accession>A0A979FL24</accession>
<proteinExistence type="predicted"/>
<gene>
    <name evidence="2" type="primary">LOC125178307</name>
</gene>
<dbReference type="RefSeq" id="XP_047737720.1">
    <property type="nucleotide sequence ID" value="XM_047881764.1"/>
</dbReference>
<name>A0A979FL24_HYAAZ</name>
<sequence>MSDDLFDAVEALEQDHSILGETHGTRAGKERQYTDGYVKGWQQAAHVLHEIGSLYAILSAFSLNCQCETEPVQDEMSTQATAATSVVTTENPSLDGKEISNGRCAVHKVLTTRQQASLNRVLDDLSNHRMWLALGRNSEEELAEHLSSVQTQAKFLLHKLKIPTRFEDKTVDADF</sequence>
<protein>
    <submittedName>
        <fullName evidence="2">Uncharacterized protein LOC125178307</fullName>
    </submittedName>
</protein>
<reference evidence="2" key="1">
    <citation type="submission" date="2025-08" db="UniProtKB">
        <authorList>
            <consortium name="RefSeq"/>
        </authorList>
    </citation>
    <scope>IDENTIFICATION</scope>
    <source>
        <tissue evidence="2">Whole organism</tissue>
    </source>
</reference>
<dbReference type="AlphaFoldDB" id="A0A979FL24"/>
<organism evidence="1 2">
    <name type="scientific">Hyalella azteca</name>
    <name type="common">Amphipod</name>
    <dbReference type="NCBI Taxonomy" id="294128"/>
    <lineage>
        <taxon>Eukaryota</taxon>
        <taxon>Metazoa</taxon>
        <taxon>Ecdysozoa</taxon>
        <taxon>Arthropoda</taxon>
        <taxon>Crustacea</taxon>
        <taxon>Multicrustacea</taxon>
        <taxon>Malacostraca</taxon>
        <taxon>Eumalacostraca</taxon>
        <taxon>Peracarida</taxon>
        <taxon>Amphipoda</taxon>
        <taxon>Senticaudata</taxon>
        <taxon>Talitrida</taxon>
        <taxon>Talitroidea</taxon>
        <taxon>Hyalellidae</taxon>
        <taxon>Hyalella</taxon>
    </lineage>
</organism>
<dbReference type="KEGG" id="hazt:125178307"/>
<evidence type="ECO:0000313" key="2">
    <source>
        <dbReference type="RefSeq" id="XP_047737720.1"/>
    </source>
</evidence>
<keyword evidence="1" id="KW-1185">Reference proteome</keyword>
<dbReference type="Proteomes" id="UP000694843">
    <property type="component" value="Unplaced"/>
</dbReference>